<evidence type="ECO:0000313" key="6">
    <source>
        <dbReference type="Proteomes" id="UP000676325"/>
    </source>
</evidence>
<dbReference type="SUPFAM" id="SSF52540">
    <property type="entry name" value="P-loop containing nucleoside triphosphate hydrolases"/>
    <property type="match status" value="1"/>
</dbReference>
<evidence type="ECO:0000256" key="3">
    <source>
        <dbReference type="SAM" id="MobiDB-lite"/>
    </source>
</evidence>
<dbReference type="InterPro" id="IPR003439">
    <property type="entry name" value="ABC_transporter-like_ATP-bd"/>
</dbReference>
<reference evidence="5" key="1">
    <citation type="submission" date="2021-04" db="EMBL/GenBank/DDBJ databases">
        <title>Genome based classification of Actinospica acidithermotolerans sp. nov., an actinobacterium isolated from an Indonesian hot spring.</title>
        <authorList>
            <person name="Kusuma A.B."/>
            <person name="Putra K.E."/>
            <person name="Nafisah S."/>
            <person name="Loh J."/>
            <person name="Nouioui I."/>
            <person name="Goodfellow M."/>
        </authorList>
    </citation>
    <scope>NUCLEOTIDE SEQUENCE</scope>
    <source>
        <strain evidence="5">MGRD01-02</strain>
    </source>
</reference>
<dbReference type="Gene3D" id="3.40.50.300">
    <property type="entry name" value="P-loop containing nucleotide triphosphate hydrolases"/>
    <property type="match status" value="1"/>
</dbReference>
<evidence type="ECO:0000259" key="4">
    <source>
        <dbReference type="PROSITE" id="PS50893"/>
    </source>
</evidence>
<accession>A0A941IJD7</accession>
<sequence>MSEEETDTPGADVPHQAAAPDENGAGTESGPGASGPGAEALRVEGISKRFGPVTALRDINLHVRAGEVLGLLGDNGAGKSTLIKIITGFHRPDSGRIVLGGEEVSLRSVAHARSLGVETVYQDLALVDELPVYLNFFLNKELTAGPFLRHGAMRRRAVDALAEVGINIPSVSAEVRALSGGQRQAIAVARAVNTAAKVLLLDEPLAAMGAREGGQILRLIDRLRQRGDLAIILIAHNYSQVMDVCDRVNLLQHGEITFDRPTAETSVAELLELVHAEYRMA</sequence>
<dbReference type="PROSITE" id="PS50893">
    <property type="entry name" value="ABC_TRANSPORTER_2"/>
    <property type="match status" value="1"/>
</dbReference>
<organism evidence="5 6">
    <name type="scientific">Actinospica acidithermotolerans</name>
    <dbReference type="NCBI Taxonomy" id="2828514"/>
    <lineage>
        <taxon>Bacteria</taxon>
        <taxon>Bacillati</taxon>
        <taxon>Actinomycetota</taxon>
        <taxon>Actinomycetes</taxon>
        <taxon>Catenulisporales</taxon>
        <taxon>Actinospicaceae</taxon>
        <taxon>Actinospica</taxon>
    </lineage>
</organism>
<dbReference type="PROSITE" id="PS00211">
    <property type="entry name" value="ABC_TRANSPORTER_1"/>
    <property type="match status" value="1"/>
</dbReference>
<dbReference type="AlphaFoldDB" id="A0A941IJD7"/>
<evidence type="ECO:0000256" key="1">
    <source>
        <dbReference type="ARBA" id="ARBA00022741"/>
    </source>
</evidence>
<dbReference type="SMART" id="SM00382">
    <property type="entry name" value="AAA"/>
    <property type="match status" value="1"/>
</dbReference>
<protein>
    <submittedName>
        <fullName evidence="5">Sugar ABC transporter ATP-binding protein</fullName>
    </submittedName>
</protein>
<dbReference type="PANTHER" id="PTHR43790">
    <property type="entry name" value="CARBOHYDRATE TRANSPORT ATP-BINDING PROTEIN MG119-RELATED"/>
    <property type="match status" value="1"/>
</dbReference>
<dbReference type="GO" id="GO:0005524">
    <property type="term" value="F:ATP binding"/>
    <property type="evidence" value="ECO:0007669"/>
    <property type="project" value="UniProtKB-KW"/>
</dbReference>
<dbReference type="InterPro" id="IPR003593">
    <property type="entry name" value="AAA+_ATPase"/>
</dbReference>
<evidence type="ECO:0000256" key="2">
    <source>
        <dbReference type="ARBA" id="ARBA00022840"/>
    </source>
</evidence>
<dbReference type="CDD" id="cd03216">
    <property type="entry name" value="ABC_Carb_Monos_I"/>
    <property type="match status" value="1"/>
</dbReference>
<dbReference type="GO" id="GO:0016887">
    <property type="term" value="F:ATP hydrolysis activity"/>
    <property type="evidence" value="ECO:0007669"/>
    <property type="project" value="InterPro"/>
</dbReference>
<dbReference type="Proteomes" id="UP000676325">
    <property type="component" value="Unassembled WGS sequence"/>
</dbReference>
<dbReference type="InterPro" id="IPR027417">
    <property type="entry name" value="P-loop_NTPase"/>
</dbReference>
<dbReference type="InterPro" id="IPR017871">
    <property type="entry name" value="ABC_transporter-like_CS"/>
</dbReference>
<name>A0A941IJD7_9ACTN</name>
<feature type="region of interest" description="Disordered" evidence="3">
    <location>
        <begin position="1"/>
        <end position="39"/>
    </location>
</feature>
<feature type="domain" description="ABC transporter" evidence="4">
    <location>
        <begin position="41"/>
        <end position="278"/>
    </location>
</feature>
<keyword evidence="6" id="KW-1185">Reference proteome</keyword>
<dbReference type="PANTHER" id="PTHR43790:SF8">
    <property type="entry name" value="SUGAR ABC TRANSPORTER ATP-BINDING PROTEIN"/>
    <property type="match status" value="1"/>
</dbReference>
<gene>
    <name evidence="5" type="ORF">KDK95_15670</name>
</gene>
<keyword evidence="1" id="KW-0547">Nucleotide-binding</keyword>
<proteinExistence type="predicted"/>
<dbReference type="InterPro" id="IPR050107">
    <property type="entry name" value="ABC_carbohydrate_import_ATPase"/>
</dbReference>
<dbReference type="Pfam" id="PF00005">
    <property type="entry name" value="ABC_tran"/>
    <property type="match status" value="1"/>
</dbReference>
<dbReference type="RefSeq" id="WP_212518898.1">
    <property type="nucleotide sequence ID" value="NZ_JAGSOH010000041.1"/>
</dbReference>
<keyword evidence="2 5" id="KW-0067">ATP-binding</keyword>
<evidence type="ECO:0000313" key="5">
    <source>
        <dbReference type="EMBL" id="MBR7827757.1"/>
    </source>
</evidence>
<comment type="caution">
    <text evidence="5">The sequence shown here is derived from an EMBL/GenBank/DDBJ whole genome shotgun (WGS) entry which is preliminary data.</text>
</comment>
<dbReference type="EMBL" id="JAGSOH010000041">
    <property type="protein sequence ID" value="MBR7827757.1"/>
    <property type="molecule type" value="Genomic_DNA"/>
</dbReference>